<dbReference type="AlphaFoldDB" id="A0AAD9B876"/>
<protein>
    <submittedName>
        <fullName evidence="2">Uncharacterized protein</fullName>
    </submittedName>
</protein>
<comment type="caution">
    <text evidence="2">The sequence shown here is derived from an EMBL/GenBank/DDBJ whole genome shotgun (WGS) entry which is preliminary data.</text>
</comment>
<evidence type="ECO:0000313" key="2">
    <source>
        <dbReference type="EMBL" id="KAK1877944.1"/>
    </source>
</evidence>
<evidence type="ECO:0000256" key="1">
    <source>
        <dbReference type="SAM" id="MobiDB-lite"/>
    </source>
</evidence>
<dbReference type="Proteomes" id="UP001228049">
    <property type="component" value="Unassembled WGS sequence"/>
</dbReference>
<proteinExistence type="predicted"/>
<organism evidence="2 3">
    <name type="scientific">Dissostichus eleginoides</name>
    <name type="common">Patagonian toothfish</name>
    <name type="synonym">Dissostichus amissus</name>
    <dbReference type="NCBI Taxonomy" id="100907"/>
    <lineage>
        <taxon>Eukaryota</taxon>
        <taxon>Metazoa</taxon>
        <taxon>Chordata</taxon>
        <taxon>Craniata</taxon>
        <taxon>Vertebrata</taxon>
        <taxon>Euteleostomi</taxon>
        <taxon>Actinopterygii</taxon>
        <taxon>Neopterygii</taxon>
        <taxon>Teleostei</taxon>
        <taxon>Neoteleostei</taxon>
        <taxon>Acanthomorphata</taxon>
        <taxon>Eupercaria</taxon>
        <taxon>Perciformes</taxon>
        <taxon>Notothenioidei</taxon>
        <taxon>Nototheniidae</taxon>
        <taxon>Dissostichus</taxon>
    </lineage>
</organism>
<feature type="compositionally biased region" description="Pro residues" evidence="1">
    <location>
        <begin position="44"/>
        <end position="54"/>
    </location>
</feature>
<feature type="non-terminal residue" evidence="2">
    <location>
        <position position="54"/>
    </location>
</feature>
<gene>
    <name evidence="2" type="ORF">KUDE01_003252</name>
</gene>
<name>A0AAD9B876_DISEL</name>
<reference evidence="2" key="1">
    <citation type="submission" date="2023-04" db="EMBL/GenBank/DDBJ databases">
        <title>Chromosome-level genome of Chaenocephalus aceratus.</title>
        <authorList>
            <person name="Park H."/>
        </authorList>
    </citation>
    <scope>NUCLEOTIDE SEQUENCE</scope>
    <source>
        <strain evidence="2">DE</strain>
        <tissue evidence="2">Muscle</tissue>
    </source>
</reference>
<sequence length="54" mass="6366">WKVSRSVKEESFVSLMWVRIWSRDQCKTLVKLKPRLPVQNKTTPRPPPPPPVQL</sequence>
<dbReference type="EMBL" id="JASDAP010000027">
    <property type="protein sequence ID" value="KAK1877944.1"/>
    <property type="molecule type" value="Genomic_DNA"/>
</dbReference>
<keyword evidence="3" id="KW-1185">Reference proteome</keyword>
<feature type="non-terminal residue" evidence="2">
    <location>
        <position position="1"/>
    </location>
</feature>
<feature type="region of interest" description="Disordered" evidence="1">
    <location>
        <begin position="35"/>
        <end position="54"/>
    </location>
</feature>
<accession>A0AAD9B876</accession>
<evidence type="ECO:0000313" key="3">
    <source>
        <dbReference type="Proteomes" id="UP001228049"/>
    </source>
</evidence>